<dbReference type="Pfam" id="PF01063">
    <property type="entry name" value="Aminotran_4"/>
    <property type="match status" value="1"/>
</dbReference>
<dbReference type="PANTHER" id="PTHR42743:SF11">
    <property type="entry name" value="AMINODEOXYCHORISMATE LYASE"/>
    <property type="match status" value="1"/>
</dbReference>
<evidence type="ECO:0000313" key="8">
    <source>
        <dbReference type="Proteomes" id="UP000027778"/>
    </source>
</evidence>
<evidence type="ECO:0000256" key="6">
    <source>
        <dbReference type="RuleBase" id="RU004516"/>
    </source>
</evidence>
<dbReference type="Gene3D" id="3.30.470.10">
    <property type="match status" value="1"/>
</dbReference>
<dbReference type="PANTHER" id="PTHR42743">
    <property type="entry name" value="AMINO-ACID AMINOTRANSFERASE"/>
    <property type="match status" value="1"/>
</dbReference>
<evidence type="ECO:0000256" key="2">
    <source>
        <dbReference type="ARBA" id="ARBA00009320"/>
    </source>
</evidence>
<dbReference type="GO" id="GO:0046394">
    <property type="term" value="P:carboxylic acid biosynthetic process"/>
    <property type="evidence" value="ECO:0007669"/>
    <property type="project" value="UniProtKB-ARBA"/>
</dbReference>
<dbReference type="FunFam" id="3.20.10.10:FF:000002">
    <property type="entry name" value="D-alanine aminotransferase"/>
    <property type="match status" value="1"/>
</dbReference>
<dbReference type="NCBIfam" id="NF005800">
    <property type="entry name" value="PRK07650.1"/>
    <property type="match status" value="1"/>
</dbReference>
<dbReference type="OrthoDB" id="9805628at2"/>
<dbReference type="InterPro" id="IPR043132">
    <property type="entry name" value="BCAT-like_C"/>
</dbReference>
<dbReference type="STRING" id="574375.AZF08_26010"/>
<sequence length="290" mass="33048">MLIYVNGAYVEASEAKISPYDHGYLYGLGVFETFRIYNGHPLLLDDHYERLMESLSALQIEWTMTKDDVLRILQDLLIRNGLDHAYIRFNVSAGMGEIGLQTETYERPSIIVFIKSLTAPGEVIEKEGVILEQKRNTPEGAYRLKSHHYLNNILGKREIGNVANKEGIFFTEEGYVAEGIVSNIFWVKEGVLYTPSLETGILNGITRAFIIKIAEILDMQVEEGFFIKEELLSADEVFVTNSIQEIVPLFQIEGRAFPGKEGEVTKRLMCVYETHREKLCSRNELRRGDV</sequence>
<dbReference type="FunFam" id="3.30.470.10:FF:000011">
    <property type="entry name" value="4-amino-4-deoxychorismate lyase"/>
    <property type="match status" value="1"/>
</dbReference>
<dbReference type="SUPFAM" id="SSF56752">
    <property type="entry name" value="D-aminoacid aminotransferase-like PLP-dependent enzymes"/>
    <property type="match status" value="1"/>
</dbReference>
<dbReference type="InterPro" id="IPR043131">
    <property type="entry name" value="BCAT-like_N"/>
</dbReference>
<dbReference type="RefSeq" id="WP_033678934.1">
    <property type="nucleotide sequence ID" value="NZ_JOTM01000064.1"/>
</dbReference>
<dbReference type="PROSITE" id="PS00770">
    <property type="entry name" value="AA_TRANSFER_CLASS_4"/>
    <property type="match status" value="1"/>
</dbReference>
<dbReference type="Proteomes" id="UP000027778">
    <property type="component" value="Unassembled WGS sequence"/>
</dbReference>
<comment type="caution">
    <text evidence="7">The sequence shown here is derived from an EMBL/GenBank/DDBJ whole genome shotgun (WGS) entry which is preliminary data.</text>
</comment>
<dbReference type="GO" id="GO:0008696">
    <property type="term" value="F:4-amino-4-deoxychorismate lyase activity"/>
    <property type="evidence" value="ECO:0007669"/>
    <property type="project" value="UniProtKB-EC"/>
</dbReference>
<dbReference type="EMBL" id="JOTM01000064">
    <property type="protein sequence ID" value="KEK21720.1"/>
    <property type="molecule type" value="Genomic_DNA"/>
</dbReference>
<dbReference type="InterPro" id="IPR018300">
    <property type="entry name" value="Aminotrans_IV_CS"/>
</dbReference>
<evidence type="ECO:0000313" key="7">
    <source>
        <dbReference type="EMBL" id="KEK21720.1"/>
    </source>
</evidence>
<keyword evidence="8" id="KW-1185">Reference proteome</keyword>
<comment type="similarity">
    <text evidence="2 5">Belongs to the class-IV pyridoxal-phosphate-dependent aminotransferase family.</text>
</comment>
<evidence type="ECO:0000256" key="5">
    <source>
        <dbReference type="RuleBase" id="RU004106"/>
    </source>
</evidence>
<dbReference type="InterPro" id="IPR050571">
    <property type="entry name" value="Class-IV_PLP-Dep_Aminotrnsfr"/>
</dbReference>
<dbReference type="eggNOG" id="COG0115">
    <property type="taxonomic scope" value="Bacteria"/>
</dbReference>
<evidence type="ECO:0000256" key="3">
    <source>
        <dbReference type="ARBA" id="ARBA00011738"/>
    </source>
</evidence>
<keyword evidence="7" id="KW-0456">Lyase</keyword>
<keyword evidence="4 6" id="KW-0663">Pyridoxal phosphate</keyword>
<evidence type="ECO:0000256" key="4">
    <source>
        <dbReference type="ARBA" id="ARBA00022898"/>
    </source>
</evidence>
<reference evidence="7 8" key="1">
    <citation type="submission" date="2014-06" db="EMBL/GenBank/DDBJ databases">
        <title>Draft genome sequence of Bacillus gaemokensis JCM 15801 (MCCC 1A00707).</title>
        <authorList>
            <person name="Lai Q."/>
            <person name="Liu Y."/>
            <person name="Shao Z."/>
        </authorList>
    </citation>
    <scope>NUCLEOTIDE SEQUENCE [LARGE SCALE GENOMIC DNA]</scope>
    <source>
        <strain evidence="7 8">JCM 15801</strain>
    </source>
</reference>
<dbReference type="AlphaFoldDB" id="A0A073K582"/>
<organism evidence="7 8">
    <name type="scientific">Bacillus gaemokensis</name>
    <dbReference type="NCBI Taxonomy" id="574375"/>
    <lineage>
        <taxon>Bacteria</taxon>
        <taxon>Bacillati</taxon>
        <taxon>Bacillota</taxon>
        <taxon>Bacilli</taxon>
        <taxon>Bacillales</taxon>
        <taxon>Bacillaceae</taxon>
        <taxon>Bacillus</taxon>
        <taxon>Bacillus cereus group</taxon>
    </lineage>
</organism>
<dbReference type="InterPro" id="IPR036038">
    <property type="entry name" value="Aminotransferase-like"/>
</dbReference>
<accession>A0A073K582</accession>
<dbReference type="GO" id="GO:0005829">
    <property type="term" value="C:cytosol"/>
    <property type="evidence" value="ECO:0007669"/>
    <property type="project" value="TreeGrafter"/>
</dbReference>
<dbReference type="GO" id="GO:0008652">
    <property type="term" value="P:amino acid biosynthetic process"/>
    <property type="evidence" value="ECO:0007669"/>
    <property type="project" value="UniProtKB-ARBA"/>
</dbReference>
<dbReference type="InterPro" id="IPR001544">
    <property type="entry name" value="Aminotrans_IV"/>
</dbReference>
<dbReference type="EC" id="4.1.3.38" evidence="7"/>
<proteinExistence type="inferred from homology"/>
<dbReference type="Gene3D" id="3.20.10.10">
    <property type="entry name" value="D-amino Acid Aminotransferase, subunit A, domain 2"/>
    <property type="match status" value="1"/>
</dbReference>
<comment type="subunit">
    <text evidence="3">Homodimer.</text>
</comment>
<comment type="cofactor">
    <cofactor evidence="1 6">
        <name>pyridoxal 5'-phosphate</name>
        <dbReference type="ChEBI" id="CHEBI:597326"/>
    </cofactor>
</comment>
<gene>
    <name evidence="7" type="ORF">BAGA_26310</name>
</gene>
<evidence type="ECO:0000256" key="1">
    <source>
        <dbReference type="ARBA" id="ARBA00001933"/>
    </source>
</evidence>
<protein>
    <submittedName>
        <fullName evidence="7">4-amino-4-deoxychorismate lyase</fullName>
        <ecNumber evidence="7">4.1.3.38</ecNumber>
    </submittedName>
</protein>
<name>A0A073K582_9BACI</name>